<keyword evidence="23 39" id="KW-0325">Glycoprotein</keyword>
<keyword evidence="19" id="KW-1133">Transmembrane helix</keyword>
<evidence type="ECO:0000256" key="48">
    <source>
        <dbReference type="SAM" id="SignalP"/>
    </source>
</evidence>
<evidence type="ECO:0000256" key="14">
    <source>
        <dbReference type="ARBA" id="ARBA00022729"/>
    </source>
</evidence>
<feature type="binding site" evidence="45">
    <location>
        <position position="396"/>
    </location>
    <ligand>
        <name>Zn(2+)</name>
        <dbReference type="ChEBI" id="CHEBI:29105"/>
        <label>2</label>
        <note>catalytic</note>
    </ligand>
</feature>
<feature type="glycosylation site" description="N-linked (GlcNAc...) asparagine" evidence="43">
    <location>
        <position position="320"/>
    </location>
</feature>
<evidence type="ECO:0000256" key="19">
    <source>
        <dbReference type="ARBA" id="ARBA00022989"/>
    </source>
</evidence>
<feature type="disulfide bond" evidence="42">
    <location>
        <begin position="547"/>
        <end position="559"/>
    </location>
</feature>
<evidence type="ECO:0000256" key="42">
    <source>
        <dbReference type="PIRSR" id="PIRSR601548-4"/>
    </source>
</evidence>
<evidence type="ECO:0000256" key="22">
    <source>
        <dbReference type="ARBA" id="ARBA00023157"/>
    </source>
</evidence>
<keyword evidence="17 41" id="KW-0862">Zinc</keyword>
<evidence type="ECO:0000256" key="47">
    <source>
        <dbReference type="RuleBase" id="RU361144"/>
    </source>
</evidence>
<keyword evidence="15" id="KW-0677">Repeat</keyword>
<evidence type="ECO:0000256" key="31">
    <source>
        <dbReference type="ARBA" id="ARBA00047862"/>
    </source>
</evidence>
<evidence type="ECO:0000256" key="32">
    <source>
        <dbReference type="ARBA" id="ARBA00048012"/>
    </source>
</evidence>
<evidence type="ECO:0000256" key="16">
    <source>
        <dbReference type="ARBA" id="ARBA00022801"/>
    </source>
</evidence>
<evidence type="ECO:0000256" key="24">
    <source>
        <dbReference type="ARBA" id="ARBA00036868"/>
    </source>
</evidence>
<evidence type="ECO:0000256" key="6">
    <source>
        <dbReference type="ARBA" id="ARBA00022475"/>
    </source>
</evidence>
<protein>
    <recommendedName>
        <fullName evidence="26 47">Angiotensin-converting enzyme</fullName>
        <ecNumber evidence="47">3.4.-.-</ecNumber>
    </recommendedName>
</protein>
<dbReference type="InterPro" id="IPR001548">
    <property type="entry name" value="Peptidase_M2"/>
</dbReference>
<feature type="active site" description="Proton donor 1" evidence="38">
    <location>
        <position position="522"/>
    </location>
</feature>
<dbReference type="AlphaFoldDB" id="A0A5E4DAH1"/>
<evidence type="ECO:0000256" key="5">
    <source>
        <dbReference type="ARBA" id="ARBA00008139"/>
    </source>
</evidence>
<evidence type="ECO:0000256" key="26">
    <source>
        <dbReference type="ARBA" id="ARBA00039858"/>
    </source>
</evidence>
<name>A0A5E4DAH1_MARMO</name>
<comment type="catalytic activity">
    <reaction evidence="32">
        <text>Met-enkephalin + H2O = L-phenylalanyl-L-methionine + L-tyrosylglycylglycine</text>
        <dbReference type="Rhea" id="RHEA:71483"/>
        <dbReference type="ChEBI" id="CHEBI:15377"/>
        <dbReference type="ChEBI" id="CHEBI:189868"/>
        <dbReference type="ChEBI" id="CHEBI:190708"/>
        <dbReference type="ChEBI" id="CHEBI:190709"/>
    </reaction>
    <physiologicalReaction direction="left-to-right" evidence="32">
        <dbReference type="Rhea" id="RHEA:71484"/>
    </physiologicalReaction>
</comment>
<dbReference type="GO" id="GO:0008241">
    <property type="term" value="F:peptidyl-dipeptidase activity"/>
    <property type="evidence" value="ECO:0007669"/>
    <property type="project" value="UniProtKB-EC"/>
</dbReference>
<evidence type="ECO:0000256" key="30">
    <source>
        <dbReference type="ARBA" id="ARBA00047642"/>
    </source>
</evidence>
<feature type="binding site" evidence="41">
    <location>
        <position position="396"/>
    </location>
    <ligand>
        <name>Zn(2+)</name>
        <dbReference type="ChEBI" id="CHEBI:29105"/>
        <label>1</label>
        <note>catalytic</note>
    </ligand>
</feature>
<feature type="glycosylation site" description="N-linked (GlcNAc...) asparagine" evidence="43">
    <location>
        <position position="148"/>
    </location>
</feature>
<comment type="catalytic activity">
    <reaction evidence="24">
        <text>Release of a C-terminal dipeptide, oligopeptide-|-Xaa-Yaa, when Xaa is not Pro, and Yaa is neither Asp nor Glu. Thus, conversion of angiotensin I to angiotensin II, with increase in vasoconstrictor activity, but no action on angiotensin II.</text>
        <dbReference type="EC" id="3.4.15.1"/>
    </reaction>
</comment>
<dbReference type="GO" id="GO:0008237">
    <property type="term" value="F:metallopeptidase activity"/>
    <property type="evidence" value="ECO:0007669"/>
    <property type="project" value="UniProtKB-KW"/>
</dbReference>
<feature type="disulfide bond" evidence="42 46">
    <location>
        <begin position="159"/>
        <end position="167"/>
    </location>
</feature>
<evidence type="ECO:0000256" key="39">
    <source>
        <dbReference type="PIRSR" id="PIRSR601548-10"/>
    </source>
</evidence>
<feature type="glycosylation site" description="N-linked (GlcNAc...) asparagine" evidence="43">
    <location>
        <position position="447"/>
    </location>
</feature>
<accession>A0A5E4DAH1</accession>
<feature type="binding site" evidence="45">
    <location>
        <position position="392"/>
    </location>
    <ligand>
        <name>Zn(2+)</name>
        <dbReference type="ChEBI" id="CHEBI:29105"/>
        <label>2</label>
        <note>catalytic</note>
    </ligand>
</feature>
<dbReference type="GO" id="GO:0046872">
    <property type="term" value="F:metal ion binding"/>
    <property type="evidence" value="ECO:0007669"/>
    <property type="project" value="UniProtKB-KW"/>
</dbReference>
<evidence type="ECO:0000313" key="49">
    <source>
        <dbReference type="EMBL" id="VTJ91086.1"/>
    </source>
</evidence>
<dbReference type="GO" id="GO:0005886">
    <property type="term" value="C:plasma membrane"/>
    <property type="evidence" value="ECO:0007669"/>
    <property type="project" value="TreeGrafter"/>
</dbReference>
<comment type="catalytic activity">
    <reaction evidence="29">
        <text>substance P + H2O = L-Phe-L-Phe-Gly-L-Leu-L-Met-NH2 + substance P(1-6)</text>
        <dbReference type="Rhea" id="RHEA:71471"/>
        <dbReference type="ChEBI" id="CHEBI:15377"/>
        <dbReference type="ChEBI" id="CHEBI:190692"/>
        <dbReference type="ChEBI" id="CHEBI:190696"/>
        <dbReference type="ChEBI" id="CHEBI:190697"/>
    </reaction>
    <physiologicalReaction direction="left-to-right" evidence="29">
        <dbReference type="Rhea" id="RHEA:71472"/>
    </physiologicalReaction>
</comment>
<evidence type="ECO:0000256" key="10">
    <source>
        <dbReference type="ARBA" id="ARBA00022645"/>
    </source>
</evidence>
<keyword evidence="18" id="KW-0112">Calmodulin-binding</keyword>
<dbReference type="Proteomes" id="UP000335636">
    <property type="component" value="Unassembled WGS sequence"/>
</dbReference>
<proteinExistence type="inferred from homology"/>
<dbReference type="PANTHER" id="PTHR10514:SF25">
    <property type="entry name" value="ANGIOTENSIN-CONVERTING ENZYME"/>
    <property type="match status" value="1"/>
</dbReference>
<evidence type="ECO:0000256" key="43">
    <source>
        <dbReference type="PIRSR" id="PIRSR601548-5"/>
    </source>
</evidence>
<dbReference type="Pfam" id="PF01401">
    <property type="entry name" value="Peptidase_M2"/>
    <property type="match status" value="2"/>
</dbReference>
<evidence type="ECO:0000256" key="41">
    <source>
        <dbReference type="PIRSR" id="PIRSR601548-3"/>
    </source>
</evidence>
<comment type="function">
    <text evidence="25">Soluble form that is released in blood plasma and other body fluids following proteolytic cleavage in the juxtamembrane stalk region.</text>
</comment>
<evidence type="ECO:0000256" key="4">
    <source>
        <dbReference type="ARBA" id="ARBA00004613"/>
    </source>
</evidence>
<comment type="cofactor">
    <cofactor evidence="1">
        <name>chloride</name>
        <dbReference type="ChEBI" id="CHEBI:17996"/>
    </cofactor>
</comment>
<feature type="glycosylation site" description="N-linked (GlcNAc...) asparagine" evidence="43">
    <location>
        <position position="56"/>
    </location>
</feature>
<evidence type="ECO:0000256" key="21">
    <source>
        <dbReference type="ARBA" id="ARBA00023136"/>
    </source>
</evidence>
<dbReference type="CDD" id="cd06461">
    <property type="entry name" value="M2_ACE"/>
    <property type="match status" value="2"/>
</dbReference>
<comment type="caution">
    <text evidence="46">Lacks conserved residue(s) required for the propagation of feature annotation.</text>
</comment>
<evidence type="ECO:0000256" key="35">
    <source>
        <dbReference type="ARBA" id="ARBA00049273"/>
    </source>
</evidence>
<evidence type="ECO:0000256" key="23">
    <source>
        <dbReference type="ARBA" id="ARBA00023180"/>
    </source>
</evidence>
<comment type="catalytic activity">
    <reaction evidence="28">
        <text>Met-enkephalin-Arg-Phe + H2O = L-arginyl-L-phenylalanine + Met-enkephalin</text>
        <dbReference type="Rhea" id="RHEA:70675"/>
        <dbReference type="ChEBI" id="CHEBI:15377"/>
        <dbReference type="ChEBI" id="CHEBI:189868"/>
        <dbReference type="ChEBI" id="CHEBI:189869"/>
        <dbReference type="ChEBI" id="CHEBI:189870"/>
    </reaction>
    <physiologicalReaction direction="left-to-right" evidence="28">
        <dbReference type="Rhea" id="RHEA:70676"/>
    </physiologicalReaction>
</comment>
<evidence type="ECO:0000313" key="50">
    <source>
        <dbReference type="Proteomes" id="UP000335636"/>
    </source>
</evidence>
<evidence type="ECO:0000256" key="38">
    <source>
        <dbReference type="PIRSR" id="PIRSR601548-1"/>
    </source>
</evidence>
<sequence>MGAASGRVGPRPQLLLSLLWLLLLSPPPTLALDPELMPGNFSADEAGAQLFANSYNSSAEQVLFWSTAASWAYDTNITEENARRQEEAALLSQEFTEVWGQKAKELYDPIWKNFSDLMLHRIIGAVRILGPANLPLTKKQQYNSLLSNMSRIYSTGKVCFPNKTATCWSLDPEITNIMASSRSYAKLLFAWEGWHDAVGIPLKPLYQDFTALSNEAYRQDNFSDTGAYWRSWYDSPTFEQNLEQLYHQLEPLYLNLHAYVRRALHRIYGDRYINLRGPIPAHLLGDMWAQSWENIYDVVVPFPDKPSLDVTNTMVQKGWNATHMFRVAEQFFTSLGLLPMPPEFWAESMLEKPSDGREVVCHASAWDFYNRKDFRIKQCTRVTMDQLSTVHHEMGHVQYYLQYKDLPVTLRRGANPGFHEAIGDVLALSVSTPAHLHKIGLLDHVTNDTETDINYLLKMALEKIAFLPFGYLVDQWRWGVFSGRTPPSRYNFDWWYLRTKYQGICPPVVRNETHFDAGAKFHVPNVTPYIRYFVSFILQFQFHQALCKEAGHQGPLHQCDIYQSTKAGAKLRSLLQAGSSRPWQTVLEDLVGSAALDAQPLLNYFQPVIQWLQEQNQRMGEVLGWPEYQWRPPLPDNYPEGIDLVSDEAEANRFVEEYDQASQVVWNEYAEANWNYNTNITTENSKVLLQKNLLVANHTLKYGTWAKRFDVNNFQNASTKRIIKKVQDLDQAALPMKELEEYNKILLDMETIYSVATVCHTNGTCLQLEPELTNVMATSRNYEELLWAWKSWRDKVGRTLLPLFPKYVQLTNKAAQLNGYLDAGDSWRSMYETPSLEQDLERLYQELQPLYLNLHAYVRRALHRHYGAEHINLEGPIPAHLLGNMWAQTWSNIYELVAPFPSAPKMDATEAMIEQGWTPRRMFKEADNFFTSLGLLPVPPEFWN</sequence>
<keyword evidence="10 47" id="KW-0121">Carboxypeptidase</keyword>
<dbReference type="EMBL" id="CABDUW010006224">
    <property type="protein sequence ID" value="VTJ91086.1"/>
    <property type="molecule type" value="Genomic_DNA"/>
</dbReference>
<dbReference type="GO" id="GO:0004180">
    <property type="term" value="F:carboxypeptidase activity"/>
    <property type="evidence" value="ECO:0007669"/>
    <property type="project" value="UniProtKB-KW"/>
</dbReference>
<comment type="cofactor">
    <cofactor evidence="47">
        <name>Zn(2+)</name>
        <dbReference type="ChEBI" id="CHEBI:29105"/>
    </cofactor>
    <text evidence="47">Binds 2 Zn(2+) ions per subunit.</text>
</comment>
<dbReference type="EC" id="3.4.-.-" evidence="47"/>
<keyword evidence="8" id="KW-0964">Secreted</keyword>
<evidence type="ECO:0000256" key="29">
    <source>
        <dbReference type="ARBA" id="ARBA00047629"/>
    </source>
</evidence>
<feature type="binding site" evidence="40">
    <location>
        <position position="233"/>
    </location>
    <ligand>
        <name>chloride</name>
        <dbReference type="ChEBI" id="CHEBI:17996"/>
        <label>1</label>
    </ligand>
</feature>
<feature type="disulfide bond" evidence="42 46">
    <location>
        <begin position="361"/>
        <end position="379"/>
    </location>
</feature>
<feature type="active site" description="Proton acceptor 1" evidence="38">
    <location>
        <position position="393"/>
    </location>
</feature>
<dbReference type="SUPFAM" id="SSF55486">
    <property type="entry name" value="Metalloproteases ('zincins'), catalytic domain"/>
    <property type="match status" value="2"/>
</dbReference>
<organism evidence="49 50">
    <name type="scientific">Marmota monax</name>
    <name type="common">Woodchuck</name>
    <dbReference type="NCBI Taxonomy" id="9995"/>
    <lineage>
        <taxon>Eukaryota</taxon>
        <taxon>Metazoa</taxon>
        <taxon>Chordata</taxon>
        <taxon>Craniata</taxon>
        <taxon>Vertebrata</taxon>
        <taxon>Euteleostomi</taxon>
        <taxon>Mammalia</taxon>
        <taxon>Eutheria</taxon>
        <taxon>Euarchontoglires</taxon>
        <taxon>Glires</taxon>
        <taxon>Rodentia</taxon>
        <taxon>Sciuromorpha</taxon>
        <taxon>Sciuridae</taxon>
        <taxon>Xerinae</taxon>
        <taxon>Marmotini</taxon>
        <taxon>Marmota</taxon>
    </lineage>
</organism>
<comment type="catalytic activity">
    <reaction evidence="33">
        <text>Leu-enkephalin + H2O = L-tyrosylglycylglycine + L-phenylalanyl-L-leucine</text>
        <dbReference type="Rhea" id="RHEA:71487"/>
        <dbReference type="ChEBI" id="CHEBI:15377"/>
        <dbReference type="ChEBI" id="CHEBI:190689"/>
        <dbReference type="ChEBI" id="CHEBI:190708"/>
        <dbReference type="ChEBI" id="CHEBI:190710"/>
    </reaction>
    <physiologicalReaction direction="left-to-right" evidence="33">
        <dbReference type="Rhea" id="RHEA:71488"/>
    </physiologicalReaction>
</comment>
<comment type="subunit">
    <text evidence="27">Monomer and homodimer; homodimerizes following binding to an inhibitor. Interacts with calmodulin (CALM1, CALM2 or CALM3); interaction takes place in the cytoplasmic region and regulates phosphorylation and proteolytic cleavage.</text>
</comment>
<feature type="active site" description="Proton acceptor 2" evidence="44">
    <location>
        <position position="393"/>
    </location>
</feature>
<evidence type="ECO:0000256" key="11">
    <source>
        <dbReference type="ARBA" id="ARBA00022670"/>
    </source>
</evidence>
<evidence type="ECO:0000256" key="3">
    <source>
        <dbReference type="ARBA" id="ARBA00004496"/>
    </source>
</evidence>
<keyword evidence="11 47" id="KW-0645">Protease</keyword>
<evidence type="ECO:0000256" key="44">
    <source>
        <dbReference type="PIRSR" id="PIRSR601548-6"/>
    </source>
</evidence>
<reference evidence="49" key="1">
    <citation type="submission" date="2019-04" db="EMBL/GenBank/DDBJ databases">
        <authorList>
            <person name="Alioto T."/>
            <person name="Alioto T."/>
        </authorList>
    </citation>
    <scope>NUCLEOTIDE SEQUENCE [LARGE SCALE GENOMIC DNA]</scope>
</reference>
<evidence type="ECO:0000256" key="17">
    <source>
        <dbReference type="ARBA" id="ARBA00022833"/>
    </source>
</evidence>
<keyword evidence="21" id="KW-0472">Membrane</keyword>
<feature type="signal peptide" evidence="48">
    <location>
        <begin position="1"/>
        <end position="31"/>
    </location>
</feature>
<evidence type="ECO:0000256" key="34">
    <source>
        <dbReference type="ARBA" id="ARBA00049116"/>
    </source>
</evidence>
<keyword evidence="13 41" id="KW-0479">Metal-binding</keyword>
<dbReference type="GO" id="GO:0003081">
    <property type="term" value="P:regulation of systemic arterial blood pressure by renin-angiotensin"/>
    <property type="evidence" value="ECO:0007669"/>
    <property type="project" value="TreeGrafter"/>
</dbReference>
<comment type="catalytic activity">
    <reaction evidence="30">
        <text>goralatide + H2O = N-acetyl-L-seryl-L-aspartate + L-lysyl-L-proline</text>
        <dbReference type="Rhea" id="RHEA:71455"/>
        <dbReference type="ChEBI" id="CHEBI:15377"/>
        <dbReference type="ChEBI" id="CHEBI:190701"/>
        <dbReference type="ChEBI" id="CHEBI:190702"/>
        <dbReference type="ChEBI" id="CHEBI:190703"/>
    </reaction>
    <physiologicalReaction direction="left-to-right" evidence="30">
        <dbReference type="Rhea" id="RHEA:71456"/>
    </physiologicalReaction>
</comment>
<evidence type="ECO:0000256" key="40">
    <source>
        <dbReference type="PIRSR" id="PIRSR601548-2"/>
    </source>
</evidence>
<evidence type="ECO:0000256" key="12">
    <source>
        <dbReference type="ARBA" id="ARBA00022692"/>
    </source>
</evidence>
<evidence type="ECO:0000256" key="8">
    <source>
        <dbReference type="ARBA" id="ARBA00022525"/>
    </source>
</evidence>
<evidence type="ECO:0000256" key="37">
    <source>
        <dbReference type="ARBA" id="ARBA00049470"/>
    </source>
</evidence>
<evidence type="ECO:0000256" key="46">
    <source>
        <dbReference type="PROSITE-ProRule" id="PRU01355"/>
    </source>
</evidence>
<evidence type="ECO:0000256" key="28">
    <source>
        <dbReference type="ARBA" id="ARBA00047529"/>
    </source>
</evidence>
<comment type="catalytic activity">
    <reaction evidence="37">
        <text>substance P + H2O = substance P(1-9) + L-Leu-L-Met-NH2</text>
        <dbReference type="Rhea" id="RHEA:71459"/>
        <dbReference type="ChEBI" id="CHEBI:15377"/>
        <dbReference type="ChEBI" id="CHEBI:190692"/>
        <dbReference type="ChEBI" id="CHEBI:190693"/>
        <dbReference type="ChEBI" id="CHEBI:190700"/>
    </reaction>
    <physiologicalReaction direction="left-to-right" evidence="37">
        <dbReference type="Rhea" id="RHEA:71460"/>
    </physiologicalReaction>
</comment>
<keyword evidence="16 47" id="KW-0378">Hydrolase</keyword>
<keyword evidence="22 42" id="KW-1015">Disulfide bond</keyword>
<comment type="catalytic activity">
    <reaction evidence="34">
        <text>substance P + H2O = substance P(1-8) + Gly-L-Leu-L-Met-NH2</text>
        <dbReference type="Rhea" id="RHEA:71463"/>
        <dbReference type="ChEBI" id="CHEBI:15377"/>
        <dbReference type="ChEBI" id="CHEBI:190692"/>
        <dbReference type="ChEBI" id="CHEBI:190694"/>
        <dbReference type="ChEBI" id="CHEBI:190699"/>
    </reaction>
    <physiologicalReaction direction="left-to-right" evidence="34">
        <dbReference type="Rhea" id="RHEA:71464"/>
    </physiologicalReaction>
</comment>
<keyword evidence="6" id="KW-1003">Cell membrane</keyword>
<dbReference type="GO" id="GO:0006508">
    <property type="term" value="P:proteolysis"/>
    <property type="evidence" value="ECO:0007669"/>
    <property type="project" value="UniProtKB-KW"/>
</dbReference>
<feature type="binding site" evidence="41">
    <location>
        <position position="420"/>
    </location>
    <ligand>
        <name>Zn(2+)</name>
        <dbReference type="ChEBI" id="CHEBI:29105"/>
        <label>1</label>
        <note>catalytic</note>
    </ligand>
</feature>
<comment type="catalytic activity">
    <reaction evidence="35">
        <text>neurotensin + H2O = neurotensin(1-11) + L-isoleucyl-L-leucine</text>
        <dbReference type="Rhea" id="RHEA:71475"/>
        <dbReference type="ChEBI" id="CHEBI:15377"/>
        <dbReference type="ChEBI" id="CHEBI:147362"/>
        <dbReference type="ChEBI" id="CHEBI:190704"/>
        <dbReference type="ChEBI" id="CHEBI:190706"/>
    </reaction>
    <physiologicalReaction direction="left-to-right" evidence="35">
        <dbReference type="Rhea" id="RHEA:71476"/>
    </physiologicalReaction>
</comment>
<feature type="active site" description="Proton donor 2" evidence="44">
    <location>
        <position position="522"/>
    </location>
</feature>
<comment type="catalytic activity">
    <reaction evidence="31">
        <text>angiotensin I + H2O = L-histidyl-L-leucine + angiotensin II</text>
        <dbReference type="Rhea" id="RHEA:63560"/>
        <dbReference type="ChEBI" id="CHEBI:15377"/>
        <dbReference type="ChEBI" id="CHEBI:58506"/>
        <dbReference type="ChEBI" id="CHEBI:147350"/>
        <dbReference type="ChEBI" id="CHEBI:147392"/>
        <dbReference type="EC" id="3.4.15.1"/>
    </reaction>
    <physiologicalReaction direction="left-to-right" evidence="31">
        <dbReference type="Rhea" id="RHEA:63561"/>
    </physiologicalReaction>
</comment>
<comment type="subcellular location">
    <subcellularLocation>
        <location evidence="2">Cell membrane</location>
        <topology evidence="2">Single-pass type I membrane protein</topology>
    </subcellularLocation>
    <subcellularLocation>
        <location evidence="3">Cytoplasm</location>
    </subcellularLocation>
    <subcellularLocation>
        <location evidence="4">Secreted</location>
    </subcellularLocation>
</comment>
<evidence type="ECO:0000256" key="2">
    <source>
        <dbReference type="ARBA" id="ARBA00004251"/>
    </source>
</evidence>
<feature type="glycosylation site" description="N-linked (GlcNAc...) asparagine" evidence="43">
    <location>
        <position position="162"/>
    </location>
</feature>
<evidence type="ECO:0000256" key="1">
    <source>
        <dbReference type="ARBA" id="ARBA00001923"/>
    </source>
</evidence>
<comment type="catalytic activity">
    <reaction evidence="36">
        <text>bradykinin + H2O = L-Phe-L-Arg + bradykinin(1-7)</text>
        <dbReference type="Rhea" id="RHEA:71451"/>
        <dbReference type="ChEBI" id="CHEBI:15377"/>
        <dbReference type="ChEBI" id="CHEBI:132988"/>
        <dbReference type="ChEBI" id="CHEBI:133147"/>
        <dbReference type="ChEBI" id="CHEBI:147352"/>
    </reaction>
    <physiologicalReaction direction="left-to-right" evidence="36">
        <dbReference type="Rhea" id="RHEA:71452"/>
    </physiologicalReaction>
</comment>
<evidence type="ECO:0000256" key="18">
    <source>
        <dbReference type="ARBA" id="ARBA00022860"/>
    </source>
</evidence>
<evidence type="ECO:0000256" key="27">
    <source>
        <dbReference type="ARBA" id="ARBA00046406"/>
    </source>
</evidence>
<feature type="glycosylation site" description="N-linked (GlcNAc...) asparagine; partial" evidence="39">
    <location>
        <position position="162"/>
    </location>
</feature>
<evidence type="ECO:0000256" key="33">
    <source>
        <dbReference type="ARBA" id="ARBA00048231"/>
    </source>
</evidence>
<feature type="binding site" evidence="45">
    <location>
        <position position="420"/>
    </location>
    <ligand>
        <name>Zn(2+)</name>
        <dbReference type="ChEBI" id="CHEBI:29105"/>
        <label>2</label>
        <note>catalytic</note>
    </ligand>
</feature>
<feature type="binding site" evidence="40">
    <location>
        <position position="531"/>
    </location>
    <ligand>
        <name>chloride</name>
        <dbReference type="ChEBI" id="CHEBI:17996"/>
        <label>1</label>
    </ligand>
</feature>
<dbReference type="PRINTS" id="PR00791">
    <property type="entry name" value="PEPDIPTASEA"/>
</dbReference>
<dbReference type="PANTHER" id="PTHR10514">
    <property type="entry name" value="ANGIOTENSIN-CONVERTING ENZYME"/>
    <property type="match status" value="1"/>
</dbReference>
<keyword evidence="12" id="KW-0812">Transmembrane</keyword>
<dbReference type="PROSITE" id="PS52011">
    <property type="entry name" value="PEPTIDASE_M2"/>
    <property type="match status" value="2"/>
</dbReference>
<evidence type="ECO:0000256" key="45">
    <source>
        <dbReference type="PIRSR" id="PIRSR601548-8"/>
    </source>
</evidence>
<gene>
    <name evidence="49" type="ORF">MONAX_5E026458</name>
</gene>
<comment type="similarity">
    <text evidence="5 46 47">Belongs to the peptidase M2 family.</text>
</comment>
<feature type="glycosylation site" description="N-linked (GlcNAc...) asparagine" evidence="43">
    <location>
        <position position="40"/>
    </location>
</feature>
<evidence type="ECO:0000256" key="25">
    <source>
        <dbReference type="ARBA" id="ARBA00037200"/>
    </source>
</evidence>
<feature type="chain" id="PRO_5022738935" description="Angiotensin-converting enzyme" evidence="48">
    <location>
        <begin position="32"/>
        <end position="944"/>
    </location>
</feature>
<dbReference type="GO" id="GO:0003084">
    <property type="term" value="P:positive regulation of systemic arterial blood pressure"/>
    <property type="evidence" value="ECO:0007669"/>
    <property type="project" value="TreeGrafter"/>
</dbReference>
<keyword evidence="20 47" id="KW-0482">Metalloprotease</keyword>
<evidence type="ECO:0000256" key="15">
    <source>
        <dbReference type="ARBA" id="ARBA00022737"/>
    </source>
</evidence>
<evidence type="ECO:0000256" key="13">
    <source>
        <dbReference type="ARBA" id="ARBA00022723"/>
    </source>
</evidence>
<evidence type="ECO:0000256" key="9">
    <source>
        <dbReference type="ARBA" id="ARBA00022553"/>
    </source>
</evidence>
<evidence type="ECO:0000256" key="7">
    <source>
        <dbReference type="ARBA" id="ARBA00022490"/>
    </source>
</evidence>
<evidence type="ECO:0000256" key="36">
    <source>
        <dbReference type="ARBA" id="ARBA00049305"/>
    </source>
</evidence>
<feature type="glycosylation site" description="N-linked (GlcNAc...) asparagine" evidence="39">
    <location>
        <position position="76"/>
    </location>
</feature>
<keyword evidence="9" id="KW-0597">Phosphoprotein</keyword>
<keyword evidence="14 48" id="KW-0732">Signal</keyword>
<keyword evidence="50" id="KW-1185">Reference proteome</keyword>
<feature type="glycosylation site" description="N-linked (GlcNAc...) asparagine" evidence="43">
    <location>
        <position position="511"/>
    </location>
</feature>
<keyword evidence="7" id="KW-0963">Cytoplasm</keyword>
<evidence type="ECO:0000256" key="20">
    <source>
        <dbReference type="ARBA" id="ARBA00023049"/>
    </source>
</evidence>
<feature type="binding site" evidence="41">
    <location>
        <position position="392"/>
    </location>
    <ligand>
        <name>Zn(2+)</name>
        <dbReference type="ChEBI" id="CHEBI:29105"/>
        <label>1</label>
        <note>catalytic</note>
    </ligand>
</feature>
<comment type="caution">
    <text evidence="49">The sequence shown here is derived from an EMBL/GenBank/DDBJ whole genome shotgun (WGS) entry which is preliminary data.</text>
</comment>
<feature type="non-terminal residue" evidence="49">
    <location>
        <position position="944"/>
    </location>
</feature>